<dbReference type="InterPro" id="IPR036259">
    <property type="entry name" value="MFS_trans_sf"/>
</dbReference>
<evidence type="ECO:0000256" key="6">
    <source>
        <dbReference type="SAM" id="MobiDB-lite"/>
    </source>
</evidence>
<dbReference type="InterPro" id="IPR011701">
    <property type="entry name" value="MFS"/>
</dbReference>
<feature type="compositionally biased region" description="Basic and acidic residues" evidence="6">
    <location>
        <begin position="25"/>
        <end position="35"/>
    </location>
</feature>
<protein>
    <submittedName>
        <fullName evidence="9">Major facilitator superfamily domain-containing protein 10</fullName>
    </submittedName>
</protein>
<dbReference type="Gene3D" id="1.20.1250.20">
    <property type="entry name" value="MFS general substrate transporter like domains"/>
    <property type="match status" value="1"/>
</dbReference>
<comment type="caution">
    <text evidence="9">The sequence shown here is derived from an EMBL/GenBank/DDBJ whole genome shotgun (WGS) entry which is preliminary data.</text>
</comment>
<dbReference type="PROSITE" id="PS50850">
    <property type="entry name" value="MFS"/>
    <property type="match status" value="1"/>
</dbReference>
<dbReference type="Pfam" id="PF07690">
    <property type="entry name" value="MFS_1"/>
    <property type="match status" value="1"/>
</dbReference>
<proteinExistence type="predicted"/>
<name>A0A4Y2GHD7_ARAVE</name>
<dbReference type="GO" id="GO:0031526">
    <property type="term" value="C:brush border membrane"/>
    <property type="evidence" value="ECO:0007669"/>
    <property type="project" value="TreeGrafter"/>
</dbReference>
<feature type="transmembrane region" description="Helical" evidence="7">
    <location>
        <begin position="103"/>
        <end position="126"/>
    </location>
</feature>
<feature type="transmembrane region" description="Helical" evidence="7">
    <location>
        <begin position="356"/>
        <end position="374"/>
    </location>
</feature>
<keyword evidence="5 7" id="KW-0472">Membrane</keyword>
<evidence type="ECO:0000313" key="10">
    <source>
        <dbReference type="Proteomes" id="UP000499080"/>
    </source>
</evidence>
<dbReference type="PANTHER" id="PTHR23504">
    <property type="entry name" value="MAJOR FACILITATOR SUPERFAMILY DOMAIN-CONTAINING PROTEIN 10"/>
    <property type="match status" value="1"/>
</dbReference>
<dbReference type="AlphaFoldDB" id="A0A4Y2GHD7"/>
<evidence type="ECO:0000256" key="3">
    <source>
        <dbReference type="ARBA" id="ARBA00022692"/>
    </source>
</evidence>
<dbReference type="Proteomes" id="UP000499080">
    <property type="component" value="Unassembled WGS sequence"/>
</dbReference>
<feature type="transmembrane region" description="Helical" evidence="7">
    <location>
        <begin position="219"/>
        <end position="243"/>
    </location>
</feature>
<dbReference type="GO" id="GO:0022857">
    <property type="term" value="F:transmembrane transporter activity"/>
    <property type="evidence" value="ECO:0007669"/>
    <property type="project" value="InterPro"/>
</dbReference>
<feature type="transmembrane region" description="Helical" evidence="7">
    <location>
        <begin position="394"/>
        <end position="412"/>
    </location>
</feature>
<evidence type="ECO:0000313" key="9">
    <source>
        <dbReference type="EMBL" id="GBM52771.1"/>
    </source>
</evidence>
<feature type="transmembrane region" description="Helical" evidence="7">
    <location>
        <begin position="481"/>
        <end position="504"/>
    </location>
</feature>
<organism evidence="9 10">
    <name type="scientific">Araneus ventricosus</name>
    <name type="common">Orbweaver spider</name>
    <name type="synonym">Epeira ventricosa</name>
    <dbReference type="NCBI Taxonomy" id="182803"/>
    <lineage>
        <taxon>Eukaryota</taxon>
        <taxon>Metazoa</taxon>
        <taxon>Ecdysozoa</taxon>
        <taxon>Arthropoda</taxon>
        <taxon>Chelicerata</taxon>
        <taxon>Arachnida</taxon>
        <taxon>Araneae</taxon>
        <taxon>Araneomorphae</taxon>
        <taxon>Entelegynae</taxon>
        <taxon>Araneoidea</taxon>
        <taxon>Araneidae</taxon>
        <taxon>Araneus</taxon>
    </lineage>
</organism>
<feature type="transmembrane region" description="Helical" evidence="7">
    <location>
        <begin position="165"/>
        <end position="185"/>
    </location>
</feature>
<feature type="transmembrane region" description="Helical" evidence="7">
    <location>
        <begin position="255"/>
        <end position="277"/>
    </location>
</feature>
<dbReference type="EMBL" id="BGPR01001392">
    <property type="protein sequence ID" value="GBM52771.1"/>
    <property type="molecule type" value="Genomic_DNA"/>
</dbReference>
<evidence type="ECO:0000256" key="1">
    <source>
        <dbReference type="ARBA" id="ARBA00004141"/>
    </source>
</evidence>
<dbReference type="InterPro" id="IPR020846">
    <property type="entry name" value="MFS_dom"/>
</dbReference>
<keyword evidence="3 7" id="KW-0812">Transmembrane</keyword>
<dbReference type="OrthoDB" id="196650at2759"/>
<feature type="domain" description="Major facilitator superfamily (MFS) profile" evidence="8">
    <location>
        <begin position="104"/>
        <end position="535"/>
    </location>
</feature>
<gene>
    <name evidence="9" type="primary">MFSD10</name>
    <name evidence="9" type="ORF">AVEN_238738_1</name>
</gene>
<dbReference type="FunFam" id="1.20.1250.20:FF:000223">
    <property type="entry name" value="Major facilitator superfamily domain-containing protein"/>
    <property type="match status" value="1"/>
</dbReference>
<keyword evidence="2" id="KW-0813">Transport</keyword>
<keyword evidence="10" id="KW-1185">Reference proteome</keyword>
<evidence type="ECO:0000256" key="7">
    <source>
        <dbReference type="SAM" id="Phobius"/>
    </source>
</evidence>
<reference evidence="9 10" key="1">
    <citation type="journal article" date="2019" name="Sci. Rep.">
        <title>Orb-weaving spider Araneus ventricosus genome elucidates the spidroin gene catalogue.</title>
        <authorList>
            <person name="Kono N."/>
            <person name="Nakamura H."/>
            <person name="Ohtoshi R."/>
            <person name="Moran D.A.P."/>
            <person name="Shinohara A."/>
            <person name="Yoshida Y."/>
            <person name="Fujiwara M."/>
            <person name="Mori M."/>
            <person name="Tomita M."/>
            <person name="Arakawa K."/>
        </authorList>
    </citation>
    <scope>NUCLEOTIDE SEQUENCE [LARGE SCALE GENOMIC DNA]</scope>
</reference>
<dbReference type="SUPFAM" id="SSF103473">
    <property type="entry name" value="MFS general substrate transporter"/>
    <property type="match status" value="1"/>
</dbReference>
<accession>A0A4Y2GHD7</accession>
<feature type="transmembrane region" description="Helical" evidence="7">
    <location>
        <begin position="446"/>
        <end position="469"/>
    </location>
</feature>
<keyword evidence="4 7" id="KW-1133">Transmembrane helix</keyword>
<evidence type="ECO:0000256" key="2">
    <source>
        <dbReference type="ARBA" id="ARBA00022448"/>
    </source>
</evidence>
<evidence type="ECO:0000256" key="4">
    <source>
        <dbReference type="ARBA" id="ARBA00022989"/>
    </source>
</evidence>
<feature type="transmembrane region" description="Helical" evidence="7">
    <location>
        <begin position="510"/>
        <end position="530"/>
    </location>
</feature>
<feature type="transmembrane region" description="Helical" evidence="7">
    <location>
        <begin position="424"/>
        <end position="440"/>
    </location>
</feature>
<evidence type="ECO:0000259" key="8">
    <source>
        <dbReference type="PROSITE" id="PS50850"/>
    </source>
</evidence>
<feature type="region of interest" description="Disordered" evidence="6">
    <location>
        <begin position="1"/>
        <end position="45"/>
    </location>
</feature>
<comment type="subcellular location">
    <subcellularLocation>
        <location evidence="1">Membrane</location>
        <topology evidence="1">Multi-pass membrane protein</topology>
    </subcellularLocation>
</comment>
<feature type="transmembrane region" description="Helical" evidence="7">
    <location>
        <begin position="289"/>
        <end position="311"/>
    </location>
</feature>
<dbReference type="CDD" id="cd17389">
    <property type="entry name" value="MFS_MFSD10"/>
    <property type="match status" value="1"/>
</dbReference>
<evidence type="ECO:0000256" key="5">
    <source>
        <dbReference type="ARBA" id="ARBA00023136"/>
    </source>
</evidence>
<feature type="transmembrane region" description="Helical" evidence="7">
    <location>
        <begin position="197"/>
        <end position="213"/>
    </location>
</feature>
<dbReference type="PANTHER" id="PTHR23504:SF31">
    <property type="entry name" value="MAJOR FACILITATOR SUPERFAMILY DOMAIN-CONTAINING PROTEIN 10"/>
    <property type="match status" value="1"/>
</dbReference>
<sequence>MPKRKRGVTRDAARRQQAIMKRERRVAATDEERNRRFSTMAKSGQDRRTKLIKKISEEKFEELILDIMEQRKEQIMPETYEAGDVQRSEMPASKEETRDKLSVSMYIIFLVLIIDLLGFTVILPLMPSIFEYYDANEKDHLYHWMESKIHYFQALFGAPDEFNKVLFGGFIGSVFSALQFLVAPIFGSLSDVYGRKIVMIISMIGIAISHGVWCYSDYFYLFVIARIIGGLSRANISLSTAIVTDLCSERQRSKGMALIGIAFAIGFIVGPVIGAIFASRGVKFSQNFYVLPALFALTMTIIDIFLLVIFFKESLPKEKRASSVGQGLSEAYQFISPLSLFSFNPVANMKPAEKSALKKIGLTYFLFLFIYSGLEYSLSFLTHMRFNFTRMQQGKMYLFSGLIMILVQGGYVRRIPPGKEIRSAALGALLIIPAFVLIGISSSVELLYVGLALYAYASATVVPCLTTIASKFGATSQKGTVLGIFRSLGSLARAIGPLVSAVAYWSLTPTVSYCIGGLLLIIPLVLILKLSKELSEIVDKGD</sequence>